<dbReference type="GO" id="GO:0000407">
    <property type="term" value="C:phagophore assembly site"/>
    <property type="evidence" value="ECO:0007669"/>
    <property type="project" value="InterPro"/>
</dbReference>
<dbReference type="Pfam" id="PF09795">
    <property type="entry name" value="ATG31"/>
    <property type="match status" value="1"/>
</dbReference>
<protein>
    <submittedName>
        <fullName evidence="1">Uncharacterized protein</fullName>
    </submittedName>
</protein>
<dbReference type="OrthoDB" id="4065598at2759"/>
<dbReference type="GO" id="GO:0006914">
    <property type="term" value="P:autophagy"/>
    <property type="evidence" value="ECO:0007669"/>
    <property type="project" value="InterPro"/>
</dbReference>
<keyword evidence="2" id="KW-1185">Reference proteome</keyword>
<accession>A0A4C2EA82</accession>
<evidence type="ECO:0000313" key="2">
    <source>
        <dbReference type="Proteomes" id="UP000301737"/>
    </source>
</evidence>
<evidence type="ECO:0000313" key="1">
    <source>
        <dbReference type="EMBL" id="GCE99699.1"/>
    </source>
</evidence>
<dbReference type="Gene3D" id="2.60.270.60">
    <property type="match status" value="1"/>
</dbReference>
<name>A0A4C2EA82_9SACH</name>
<proteinExistence type="predicted"/>
<dbReference type="AlphaFoldDB" id="A0A4C2EA82"/>
<organism evidence="1 2">
    <name type="scientific">Zygosaccharomyces mellis</name>
    <dbReference type="NCBI Taxonomy" id="42258"/>
    <lineage>
        <taxon>Eukaryota</taxon>
        <taxon>Fungi</taxon>
        <taxon>Dikarya</taxon>
        <taxon>Ascomycota</taxon>
        <taxon>Saccharomycotina</taxon>
        <taxon>Saccharomycetes</taxon>
        <taxon>Saccharomycetales</taxon>
        <taxon>Saccharomycetaceae</taxon>
        <taxon>Zygosaccharomyces</taxon>
    </lineage>
</organism>
<dbReference type="Proteomes" id="UP000301737">
    <property type="component" value="Unassembled WGS sequence"/>
</dbReference>
<comment type="caution">
    <text evidence="1">The sequence shown here is derived from an EMBL/GenBank/DDBJ whole genome shotgun (WGS) entry which is preliminary data.</text>
</comment>
<dbReference type="InterPro" id="IPR018621">
    <property type="entry name" value="Atg31"/>
</dbReference>
<gene>
    <name evidence="1" type="ORF">ZYGM_002359</name>
</gene>
<dbReference type="EMBL" id="BIMX01000012">
    <property type="protein sequence ID" value="GCE99699.1"/>
    <property type="molecule type" value="Genomic_DNA"/>
</dbReference>
<sequence length="153" mass="17258">MDAQTGMRPLTFTVYDRNVKHMLSYGNESSSHYTPDGNSHAMFPTNIKYVFEDDDTSLTPVESENDDGIENIILVNLDESGTLSGVELISDQFEMLSYKGVTNGNDQMIDDVELEVVSQFTDLSHLVHDLPLDELIKLYMIQNEQMQTISNSI</sequence>
<reference evidence="1 2" key="1">
    <citation type="submission" date="2019-01" db="EMBL/GenBank/DDBJ databases">
        <title>Draft Genome Sequencing of Zygosaccharomyces mellis Ca-7.</title>
        <authorList>
            <person name="Shiwa Y."/>
            <person name="Kanesaki Y."/>
            <person name="Ishige T."/>
            <person name="Mura K."/>
            <person name="Hori T."/>
            <person name="Tamura T."/>
        </authorList>
    </citation>
    <scope>NUCLEOTIDE SEQUENCE [LARGE SCALE GENOMIC DNA]</scope>
    <source>
        <strain evidence="1 2">Ca-7</strain>
    </source>
</reference>